<dbReference type="AlphaFoldDB" id="A0A3R7XJN0"/>
<dbReference type="Pfam" id="PF13306">
    <property type="entry name" value="LRR_5"/>
    <property type="match status" value="6"/>
</dbReference>
<sequence length="1113" mass="121686">MKQLKFLLLLLLSSITSMNVYAANNNDRFTVNGIQYRVSNVNKHEVEFDATNLAGHVNIPATVKDSVNIIWTVAGIHWSPCPNMTSVALPNTIKWMHKSSFKESKLKTITLPASVIQIDDGVFRDCRLLEEIKVASENTSFYAENGVLYDKRNGTKRLLCYPGTKSDETYSIPEGVTSIATCSFMRASKLKTLKLPASLSKIEVSMDDVWDQWINPFVYSGSITTIDVASGNNTYKSVDGVVFTKDGKQLVIYPVAKTGDGGTTTYTVPAGVENIADAAFNTSTQVRQIKFPTTLNTIGKYTFFRCYALTSITIPPSVTSIGDAAFTGCTNLTALNVEAGNSVYSSFDGVLYNAAGTELLACPAGKSGEYTTKPTTKVIKESAFSFCAKINKVTISDQVEVIEGNAFLHATNLTSVIFQPTSSLKEIKSKTVFRQTKIERLDLPASLETIGNSALQDMPSLKEVTIATGSKLKTMGNFAFYLNPELTSFKFLGSCALQTIGGSAFAQAKKLQSFTFPKSVTSIGGSAFNGCESMTTATFDDNSVLETIGSAAFQNSGLESISIGKKVKTIAQSAFNSCHKLKTVNIPASTTNVDPRAFLFCSSLKAVNVDKANTTYSSVDGFFMNKSKEKLVIFPPGKASTYYTMLPPTLKELGAYSFYYIRNLENVTIPKLVMKIGEHAFDMCKKLDAIAFLGEEPIPAANVDETAFYAPNIDKTKIDICVREDAYNKYKTHPLWKQFGVITKSFKVNTDGNGNVEYFPLSRKAVSLVDVQSDVFTLLVPKRVKNGATDYAVKLIADYAFDTSQTNVNEVVVKADVDYIGIKAFQKKNGTTTVKNVFFIGKTPAVDLSSVKWELPVGNEEFTTQKIYVKKSAEDAYKTAWSKYASKISYKIPDVNIAKKYGTFAREFDTDFSEYYKEKNDTKVAAFVAGSNILPGGGDYGTSTYHVKMWSIDEKGGASGNYGYVPAGTGVLLKVLDRESTPADFYYTIGEKDNVSYTVSDNIMHGVTVRSSRVEASAADPVYVMQGGVFRKATSPISNFPVHRAYMKTRALPAGAKIMLVFDETGGSTTSIEIITEGKAANADNVYYNLNGQRVENPQHGVYIRNGKKVIIK</sequence>
<protein>
    <submittedName>
        <fullName evidence="2">Leucine-rich repeat domain-containing protein</fullName>
    </submittedName>
</protein>
<reference evidence="2 3" key="1">
    <citation type="submission" date="2018-08" db="EMBL/GenBank/DDBJ databases">
        <title>Comparative analysis of Prevotella intermedia strains.</title>
        <authorList>
            <person name="Moon J.-H."/>
            <person name="Lee J.-H."/>
        </authorList>
    </citation>
    <scope>NUCLEOTIDE SEQUENCE [LARGE SCALE GENOMIC DNA]</scope>
    <source>
        <strain evidence="2 3">ATCC 15033</strain>
    </source>
</reference>
<dbReference type="Gene3D" id="3.80.10.10">
    <property type="entry name" value="Ribonuclease Inhibitor"/>
    <property type="match status" value="4"/>
</dbReference>
<dbReference type="SUPFAM" id="SSF52058">
    <property type="entry name" value="L domain-like"/>
    <property type="match status" value="1"/>
</dbReference>
<dbReference type="InterPro" id="IPR026906">
    <property type="entry name" value="LRR_5"/>
</dbReference>
<dbReference type="Gene3D" id="3.40.50.12480">
    <property type="match status" value="1"/>
</dbReference>
<dbReference type="InterPro" id="IPR032675">
    <property type="entry name" value="LRR_dom_sf"/>
</dbReference>
<evidence type="ECO:0000313" key="3">
    <source>
        <dbReference type="Proteomes" id="UP000283868"/>
    </source>
</evidence>
<proteinExistence type="predicted"/>
<dbReference type="RefSeq" id="WP_124140508.1">
    <property type="nucleotide sequence ID" value="NZ_QXEM01000036.1"/>
</dbReference>
<feature type="chain" id="PRO_5043188462" evidence="1">
    <location>
        <begin position="23"/>
        <end position="1113"/>
    </location>
</feature>
<dbReference type="PANTHER" id="PTHR45661:SF3">
    <property type="entry name" value="IG-LIKE DOMAIN-CONTAINING PROTEIN"/>
    <property type="match status" value="1"/>
</dbReference>
<comment type="caution">
    <text evidence="2">The sequence shown here is derived from an EMBL/GenBank/DDBJ whole genome shotgun (WGS) entry which is preliminary data.</text>
</comment>
<evidence type="ECO:0000256" key="1">
    <source>
        <dbReference type="SAM" id="SignalP"/>
    </source>
</evidence>
<name>A0A3R7XJN0_PREIN</name>
<organism evidence="2 3">
    <name type="scientific">Prevotella intermedia</name>
    <dbReference type="NCBI Taxonomy" id="28131"/>
    <lineage>
        <taxon>Bacteria</taxon>
        <taxon>Pseudomonadati</taxon>
        <taxon>Bacteroidota</taxon>
        <taxon>Bacteroidia</taxon>
        <taxon>Bacteroidales</taxon>
        <taxon>Prevotellaceae</taxon>
        <taxon>Prevotella</taxon>
    </lineage>
</organism>
<dbReference type="InterPro" id="IPR053139">
    <property type="entry name" value="Surface_bspA-like"/>
</dbReference>
<gene>
    <name evidence="2" type="ORF">D2S45_12065</name>
</gene>
<dbReference type="EMBL" id="QXEN01000036">
    <property type="protein sequence ID" value="RRF86305.1"/>
    <property type="molecule type" value="Genomic_DNA"/>
</dbReference>
<dbReference type="Proteomes" id="UP000283868">
    <property type="component" value="Unassembled WGS sequence"/>
</dbReference>
<dbReference type="PANTHER" id="PTHR45661">
    <property type="entry name" value="SURFACE ANTIGEN"/>
    <property type="match status" value="1"/>
</dbReference>
<evidence type="ECO:0000313" key="2">
    <source>
        <dbReference type="EMBL" id="RRF86305.1"/>
    </source>
</evidence>
<keyword evidence="3" id="KW-1185">Reference proteome</keyword>
<feature type="signal peptide" evidence="1">
    <location>
        <begin position="1"/>
        <end position="22"/>
    </location>
</feature>
<accession>A0A3R7XJN0</accession>
<keyword evidence="1" id="KW-0732">Signal</keyword>